<dbReference type="EMBL" id="HBUE01090016">
    <property type="protein sequence ID" value="CAG6481087.1"/>
    <property type="molecule type" value="Transcribed_RNA"/>
</dbReference>
<dbReference type="EMBL" id="HBUE01342049">
    <property type="protein sequence ID" value="CAG6599002.1"/>
    <property type="molecule type" value="Transcribed_RNA"/>
</dbReference>
<accession>A0A8D8BSN6</accession>
<name>A0A8D8BSN6_CULPI</name>
<proteinExistence type="predicted"/>
<evidence type="ECO:0000313" key="1">
    <source>
        <dbReference type="EMBL" id="CAG6481088.1"/>
    </source>
</evidence>
<reference evidence="1" key="1">
    <citation type="submission" date="2021-05" db="EMBL/GenBank/DDBJ databases">
        <authorList>
            <person name="Alioto T."/>
            <person name="Alioto T."/>
            <person name="Gomez Garrido J."/>
        </authorList>
    </citation>
    <scope>NUCLEOTIDE SEQUENCE</scope>
</reference>
<dbReference type="EMBL" id="HBUE01342052">
    <property type="protein sequence ID" value="CAG6599004.1"/>
    <property type="molecule type" value="Transcribed_RNA"/>
</dbReference>
<dbReference type="EMBL" id="HBUE01342057">
    <property type="protein sequence ID" value="CAG6599007.1"/>
    <property type="molecule type" value="Transcribed_RNA"/>
</dbReference>
<dbReference type="EMBL" id="HBUE01235139">
    <property type="protein sequence ID" value="CAG6546821.1"/>
    <property type="molecule type" value="Transcribed_RNA"/>
</dbReference>
<dbReference type="EMBL" id="HBUE01235136">
    <property type="protein sequence ID" value="CAG6546819.1"/>
    <property type="molecule type" value="Transcribed_RNA"/>
</dbReference>
<sequence>MTYFIATGQKVQLHVADLTADATIAWRHLNLRHTLIFVHSHLGENAHFVCGFHRKLKFGRISWTVRGGFCNGTQRSSPFDTNLTIFCLHTLLYKHLHLFDNKTLHSLERKKKAKQLFLVSKRNF</sequence>
<dbReference type="EMBL" id="HBUE01235144">
    <property type="protein sequence ID" value="CAG6546824.1"/>
    <property type="molecule type" value="Transcribed_RNA"/>
</dbReference>
<organism evidence="1">
    <name type="scientific">Culex pipiens</name>
    <name type="common">House mosquito</name>
    <dbReference type="NCBI Taxonomy" id="7175"/>
    <lineage>
        <taxon>Eukaryota</taxon>
        <taxon>Metazoa</taxon>
        <taxon>Ecdysozoa</taxon>
        <taxon>Arthropoda</taxon>
        <taxon>Hexapoda</taxon>
        <taxon>Insecta</taxon>
        <taxon>Pterygota</taxon>
        <taxon>Neoptera</taxon>
        <taxon>Endopterygota</taxon>
        <taxon>Diptera</taxon>
        <taxon>Nematocera</taxon>
        <taxon>Culicoidea</taxon>
        <taxon>Culicidae</taxon>
        <taxon>Culicinae</taxon>
        <taxon>Culicini</taxon>
        <taxon>Culex</taxon>
        <taxon>Culex</taxon>
    </lineage>
</organism>
<dbReference type="AlphaFoldDB" id="A0A8D8BSN6"/>
<protein>
    <submittedName>
        <fullName evidence="1">(northern house mosquito) hypothetical protein</fullName>
    </submittedName>
</protein>
<dbReference type="EMBL" id="HBUE01090017">
    <property type="protein sequence ID" value="CAG6481088.1"/>
    <property type="molecule type" value="Transcribed_RNA"/>
</dbReference>